<dbReference type="CDD" id="cd04301">
    <property type="entry name" value="NAT_SF"/>
    <property type="match status" value="1"/>
</dbReference>
<dbReference type="Proteomes" id="UP000186894">
    <property type="component" value="Unassembled WGS sequence"/>
</dbReference>
<keyword evidence="2" id="KW-0012">Acyltransferase</keyword>
<dbReference type="Pfam" id="PF00583">
    <property type="entry name" value="Acetyltransf_1"/>
    <property type="match status" value="1"/>
</dbReference>
<dbReference type="STRING" id="1867956.BJF95_17750"/>
<evidence type="ECO:0000313" key="5">
    <source>
        <dbReference type="Proteomes" id="UP000186894"/>
    </source>
</evidence>
<comment type="caution">
    <text evidence="4">The sequence shown here is derived from an EMBL/GenBank/DDBJ whole genome shotgun (WGS) entry which is preliminary data.</text>
</comment>
<protein>
    <recommendedName>
        <fullName evidence="3">N-acetyltransferase domain-containing protein</fullName>
    </recommendedName>
</protein>
<sequence length="170" mass="18817">MKERLWTIRHAHPSDIDALGGIEVAAAQVFQSLEALSWLAEGEPIPSGRQHQLIEAGTVFVATDTHNQPVGFLSAEVLEDRLHIVEVSVLPEWQRMGIGRALIDVARDAAISLHLRALTLTTFRHVAWNAPFYAELGFEEAHDTALQQHLETDAQNGLPIKDRCAMAMVL</sequence>
<evidence type="ECO:0000256" key="2">
    <source>
        <dbReference type="ARBA" id="ARBA00023315"/>
    </source>
</evidence>
<proteinExistence type="predicted"/>
<dbReference type="SUPFAM" id="SSF55729">
    <property type="entry name" value="Acyl-CoA N-acyltransferases (Nat)"/>
    <property type="match status" value="1"/>
</dbReference>
<dbReference type="PANTHER" id="PTHR43800">
    <property type="entry name" value="PEPTIDYL-LYSINE N-ACETYLTRANSFERASE YJAB"/>
    <property type="match status" value="1"/>
</dbReference>
<gene>
    <name evidence="4" type="ORF">BJF95_17750</name>
</gene>
<organism evidence="4 5">
    <name type="scientific">Rhizobium oryziradicis</name>
    <dbReference type="NCBI Taxonomy" id="1867956"/>
    <lineage>
        <taxon>Bacteria</taxon>
        <taxon>Pseudomonadati</taxon>
        <taxon>Pseudomonadota</taxon>
        <taxon>Alphaproteobacteria</taxon>
        <taxon>Hyphomicrobiales</taxon>
        <taxon>Rhizobiaceae</taxon>
        <taxon>Rhizobium/Agrobacterium group</taxon>
        <taxon>Rhizobium</taxon>
    </lineage>
</organism>
<name>A0A1Q8ZT54_9HYPH</name>
<dbReference type="InterPro" id="IPR016181">
    <property type="entry name" value="Acyl_CoA_acyltransferase"/>
</dbReference>
<accession>A0A1Q8ZT54</accession>
<reference evidence="4 5" key="1">
    <citation type="submission" date="2016-09" db="EMBL/GenBank/DDBJ databases">
        <title>Rhizobium oryziradicis sp. nov., isolated from the root of rice.</title>
        <authorList>
            <person name="Zhao J."/>
            <person name="Zhang X."/>
        </authorList>
    </citation>
    <scope>NUCLEOTIDE SEQUENCE [LARGE SCALE GENOMIC DNA]</scope>
    <source>
        <strain evidence="4 5">N19</strain>
    </source>
</reference>
<dbReference type="PROSITE" id="PS51186">
    <property type="entry name" value="GNAT"/>
    <property type="match status" value="1"/>
</dbReference>
<feature type="domain" description="N-acetyltransferase" evidence="3">
    <location>
        <begin position="6"/>
        <end position="161"/>
    </location>
</feature>
<evidence type="ECO:0000256" key="1">
    <source>
        <dbReference type="ARBA" id="ARBA00022679"/>
    </source>
</evidence>
<dbReference type="PANTHER" id="PTHR43800:SF1">
    <property type="entry name" value="PEPTIDYL-LYSINE N-ACETYLTRANSFERASE YJAB"/>
    <property type="match status" value="1"/>
</dbReference>
<dbReference type="RefSeq" id="WP_075639087.1">
    <property type="nucleotide sequence ID" value="NZ_MKIM01000025.1"/>
</dbReference>
<dbReference type="InterPro" id="IPR000182">
    <property type="entry name" value="GNAT_dom"/>
</dbReference>
<keyword evidence="1" id="KW-0808">Transferase</keyword>
<evidence type="ECO:0000313" key="4">
    <source>
        <dbReference type="EMBL" id="OLP45174.1"/>
    </source>
</evidence>
<dbReference type="GO" id="GO:0016747">
    <property type="term" value="F:acyltransferase activity, transferring groups other than amino-acyl groups"/>
    <property type="evidence" value="ECO:0007669"/>
    <property type="project" value="InterPro"/>
</dbReference>
<dbReference type="Gene3D" id="3.40.630.30">
    <property type="match status" value="1"/>
</dbReference>
<dbReference type="OrthoDB" id="572496at2"/>
<dbReference type="AlphaFoldDB" id="A0A1Q8ZT54"/>
<dbReference type="EMBL" id="MKIM01000025">
    <property type="protein sequence ID" value="OLP45174.1"/>
    <property type="molecule type" value="Genomic_DNA"/>
</dbReference>
<evidence type="ECO:0000259" key="3">
    <source>
        <dbReference type="PROSITE" id="PS51186"/>
    </source>
</evidence>
<keyword evidence="5" id="KW-1185">Reference proteome</keyword>